<dbReference type="AlphaFoldDB" id="A0A8R7JWD6"/>
<name>A0A8R7JWD6_TRIUA</name>
<sequence>KSSSLCAFIASGSSSSPSPGSGRCCAILGAPRTLPCALATVPELRQVSLACKAKAWQVPFLLSRCFSRRSANNLLKLHLNFRHQMIWIRPEHPKHLTAVFRNLAQVSLSGIFPECDLSWTLFILEAAPALVPCTSLH</sequence>
<reference evidence="2" key="1">
    <citation type="journal article" date="2013" name="Nature">
        <title>Draft genome of the wheat A-genome progenitor Triticum urartu.</title>
        <authorList>
            <person name="Ling H.Q."/>
            <person name="Zhao S."/>
            <person name="Liu D."/>
            <person name="Wang J."/>
            <person name="Sun H."/>
            <person name="Zhang C."/>
            <person name="Fan H."/>
            <person name="Li D."/>
            <person name="Dong L."/>
            <person name="Tao Y."/>
            <person name="Gao C."/>
            <person name="Wu H."/>
            <person name="Li Y."/>
            <person name="Cui Y."/>
            <person name="Guo X."/>
            <person name="Zheng S."/>
            <person name="Wang B."/>
            <person name="Yu K."/>
            <person name="Liang Q."/>
            <person name="Yang W."/>
            <person name="Lou X."/>
            <person name="Chen J."/>
            <person name="Feng M."/>
            <person name="Jian J."/>
            <person name="Zhang X."/>
            <person name="Luo G."/>
            <person name="Jiang Y."/>
            <person name="Liu J."/>
            <person name="Wang Z."/>
            <person name="Sha Y."/>
            <person name="Zhang B."/>
            <person name="Wu H."/>
            <person name="Tang D."/>
            <person name="Shen Q."/>
            <person name="Xue P."/>
            <person name="Zou S."/>
            <person name="Wang X."/>
            <person name="Liu X."/>
            <person name="Wang F."/>
            <person name="Yang Y."/>
            <person name="An X."/>
            <person name="Dong Z."/>
            <person name="Zhang K."/>
            <person name="Zhang X."/>
            <person name="Luo M.C."/>
            <person name="Dvorak J."/>
            <person name="Tong Y."/>
            <person name="Wang J."/>
            <person name="Yang H."/>
            <person name="Li Z."/>
            <person name="Wang D."/>
            <person name="Zhang A."/>
            <person name="Wang J."/>
        </authorList>
    </citation>
    <scope>NUCLEOTIDE SEQUENCE</scope>
    <source>
        <strain evidence="2">cv. G1812</strain>
    </source>
</reference>
<organism evidence="1 2">
    <name type="scientific">Triticum urartu</name>
    <name type="common">Red wild einkorn</name>
    <name type="synonym">Crithodium urartu</name>
    <dbReference type="NCBI Taxonomy" id="4572"/>
    <lineage>
        <taxon>Eukaryota</taxon>
        <taxon>Viridiplantae</taxon>
        <taxon>Streptophyta</taxon>
        <taxon>Embryophyta</taxon>
        <taxon>Tracheophyta</taxon>
        <taxon>Spermatophyta</taxon>
        <taxon>Magnoliopsida</taxon>
        <taxon>Liliopsida</taxon>
        <taxon>Poales</taxon>
        <taxon>Poaceae</taxon>
        <taxon>BOP clade</taxon>
        <taxon>Pooideae</taxon>
        <taxon>Triticodae</taxon>
        <taxon>Triticeae</taxon>
        <taxon>Triticinae</taxon>
        <taxon>Triticum</taxon>
    </lineage>
</organism>
<keyword evidence="2" id="KW-1185">Reference proteome</keyword>
<dbReference type="Gramene" id="TuG1812G0100000669.01.T01">
    <property type="protein sequence ID" value="TuG1812G0100000669.01.T01"/>
    <property type="gene ID" value="TuG1812G0100000669.01"/>
</dbReference>
<dbReference type="EnsemblPlants" id="TuG1812G0100000669.01.T01">
    <property type="protein sequence ID" value="TuG1812G0100000669.01.T01"/>
    <property type="gene ID" value="TuG1812G0100000669.01"/>
</dbReference>
<dbReference type="Proteomes" id="UP000015106">
    <property type="component" value="Chromosome 1"/>
</dbReference>
<accession>A0A8R7JWD6</accession>
<reference evidence="1" key="2">
    <citation type="submission" date="2018-03" db="EMBL/GenBank/DDBJ databases">
        <title>The Triticum urartu genome reveals the dynamic nature of wheat genome evolution.</title>
        <authorList>
            <person name="Ling H."/>
            <person name="Ma B."/>
            <person name="Shi X."/>
            <person name="Liu H."/>
            <person name="Dong L."/>
            <person name="Sun H."/>
            <person name="Cao Y."/>
            <person name="Gao Q."/>
            <person name="Zheng S."/>
            <person name="Li Y."/>
            <person name="Yu Y."/>
            <person name="Du H."/>
            <person name="Qi M."/>
            <person name="Li Y."/>
            <person name="Yu H."/>
            <person name="Cui Y."/>
            <person name="Wang N."/>
            <person name="Chen C."/>
            <person name="Wu H."/>
            <person name="Zhao Y."/>
            <person name="Zhang J."/>
            <person name="Li Y."/>
            <person name="Zhou W."/>
            <person name="Zhang B."/>
            <person name="Hu W."/>
            <person name="Eijk M."/>
            <person name="Tang J."/>
            <person name="Witsenboer H."/>
            <person name="Zhao S."/>
            <person name="Li Z."/>
            <person name="Zhang A."/>
            <person name="Wang D."/>
            <person name="Liang C."/>
        </authorList>
    </citation>
    <scope>NUCLEOTIDE SEQUENCE [LARGE SCALE GENOMIC DNA]</scope>
    <source>
        <strain evidence="1">cv. G1812</strain>
    </source>
</reference>
<proteinExistence type="predicted"/>
<evidence type="ECO:0000313" key="2">
    <source>
        <dbReference type="Proteomes" id="UP000015106"/>
    </source>
</evidence>
<dbReference type="PANTHER" id="PTHR32153">
    <property type="entry name" value="OJ000223_09.16 PROTEIN"/>
    <property type="match status" value="1"/>
</dbReference>
<evidence type="ECO:0000313" key="1">
    <source>
        <dbReference type="EnsemblPlants" id="TuG1812G0100000669.01.T01"/>
    </source>
</evidence>
<dbReference type="InterPro" id="IPR044997">
    <property type="entry name" value="F-box_plant"/>
</dbReference>
<reference evidence="1" key="3">
    <citation type="submission" date="2022-06" db="UniProtKB">
        <authorList>
            <consortium name="EnsemblPlants"/>
        </authorList>
    </citation>
    <scope>IDENTIFICATION</scope>
</reference>
<protein>
    <submittedName>
        <fullName evidence="1">Uncharacterized protein</fullName>
    </submittedName>
</protein>